<protein>
    <submittedName>
        <fullName evidence="2">Uncharacterized protein</fullName>
    </submittedName>
</protein>
<keyword evidence="3" id="KW-1185">Reference proteome</keyword>
<evidence type="ECO:0000313" key="2">
    <source>
        <dbReference type="EMBL" id="KAL2609396.1"/>
    </source>
</evidence>
<reference evidence="2 3" key="1">
    <citation type="submission" date="2024-09" db="EMBL/GenBank/DDBJ databases">
        <title>Chromosome-scale assembly of Riccia fluitans.</title>
        <authorList>
            <person name="Paukszto L."/>
            <person name="Sawicki J."/>
            <person name="Karawczyk K."/>
            <person name="Piernik-Szablinska J."/>
            <person name="Szczecinska M."/>
            <person name="Mazdziarz M."/>
        </authorList>
    </citation>
    <scope>NUCLEOTIDE SEQUENCE [LARGE SCALE GENOMIC DNA]</scope>
    <source>
        <strain evidence="2">Rf_01</strain>
        <tissue evidence="2">Aerial parts of the thallus</tissue>
    </source>
</reference>
<accession>A0ABD1XKD6</accession>
<sequence length="79" mass="9272">MSMSSRKSHRTSELSICLVLCLHLRFSQGLKKRLIEEKGSFGAPTSLVSDLFLWWTTVRRWDPIVYVFYDTDKVYGVWV</sequence>
<feature type="chain" id="PRO_5044775923" evidence="1">
    <location>
        <begin position="30"/>
        <end position="79"/>
    </location>
</feature>
<gene>
    <name evidence="2" type="ORF">R1flu_027969</name>
</gene>
<evidence type="ECO:0000256" key="1">
    <source>
        <dbReference type="SAM" id="SignalP"/>
    </source>
</evidence>
<dbReference type="AlphaFoldDB" id="A0ABD1XKD6"/>
<dbReference type="EMBL" id="JBHFFA010000008">
    <property type="protein sequence ID" value="KAL2609396.1"/>
    <property type="molecule type" value="Genomic_DNA"/>
</dbReference>
<dbReference type="Proteomes" id="UP001605036">
    <property type="component" value="Unassembled WGS sequence"/>
</dbReference>
<comment type="caution">
    <text evidence="2">The sequence shown here is derived from an EMBL/GenBank/DDBJ whole genome shotgun (WGS) entry which is preliminary data.</text>
</comment>
<evidence type="ECO:0000313" key="3">
    <source>
        <dbReference type="Proteomes" id="UP001605036"/>
    </source>
</evidence>
<keyword evidence="1" id="KW-0732">Signal</keyword>
<name>A0ABD1XKD6_9MARC</name>
<organism evidence="2 3">
    <name type="scientific">Riccia fluitans</name>
    <dbReference type="NCBI Taxonomy" id="41844"/>
    <lineage>
        <taxon>Eukaryota</taxon>
        <taxon>Viridiplantae</taxon>
        <taxon>Streptophyta</taxon>
        <taxon>Embryophyta</taxon>
        <taxon>Marchantiophyta</taxon>
        <taxon>Marchantiopsida</taxon>
        <taxon>Marchantiidae</taxon>
        <taxon>Marchantiales</taxon>
        <taxon>Ricciaceae</taxon>
        <taxon>Riccia</taxon>
    </lineage>
</organism>
<feature type="signal peptide" evidence="1">
    <location>
        <begin position="1"/>
        <end position="29"/>
    </location>
</feature>
<proteinExistence type="predicted"/>